<proteinExistence type="predicted"/>
<name>A0A3C1KPR3_9GAMM</name>
<comment type="caution">
    <text evidence="1">The sequence shown here is derived from an EMBL/GenBank/DDBJ whole genome shotgun (WGS) entry which is preliminary data.</text>
</comment>
<dbReference type="AlphaFoldDB" id="A0A3C1KPR3"/>
<reference evidence="1 2" key="1">
    <citation type="journal article" date="2018" name="Nat. Biotechnol.">
        <title>A standardized bacterial taxonomy based on genome phylogeny substantially revises the tree of life.</title>
        <authorList>
            <person name="Parks D.H."/>
            <person name="Chuvochina M."/>
            <person name="Waite D.W."/>
            <person name="Rinke C."/>
            <person name="Skarshewski A."/>
            <person name="Chaumeil P.A."/>
            <person name="Hugenholtz P."/>
        </authorList>
    </citation>
    <scope>NUCLEOTIDE SEQUENCE [LARGE SCALE GENOMIC DNA]</scope>
    <source>
        <strain evidence="1">UBA9158</strain>
    </source>
</reference>
<gene>
    <name evidence="1" type="ORF">DCP75_10895</name>
</gene>
<accession>A0A3C1KPR3</accession>
<evidence type="ECO:0000313" key="1">
    <source>
        <dbReference type="EMBL" id="HAN28206.1"/>
    </source>
</evidence>
<protein>
    <submittedName>
        <fullName evidence="1">Uncharacterized protein</fullName>
    </submittedName>
</protein>
<evidence type="ECO:0000313" key="2">
    <source>
        <dbReference type="Proteomes" id="UP000259273"/>
    </source>
</evidence>
<sequence>GKLSPEPERVLLRDAFCRLENVHCLDATCAVADTINGQVLLYDIVTDPNLERPQEIVREALSLPHGVKLSPDGNTLVVSNYGLRAWRQEIIWFGWSKPRTDTVAIYRREARTQPA</sequence>
<feature type="non-terminal residue" evidence="1">
    <location>
        <position position="1"/>
    </location>
</feature>
<dbReference type="SUPFAM" id="SSF75011">
    <property type="entry name" value="3-carboxy-cis,cis-mucoante lactonizing enzyme"/>
    <property type="match status" value="1"/>
</dbReference>
<dbReference type="EMBL" id="DMND01000147">
    <property type="protein sequence ID" value="HAN28206.1"/>
    <property type="molecule type" value="Genomic_DNA"/>
</dbReference>
<dbReference type="Proteomes" id="UP000259273">
    <property type="component" value="Unassembled WGS sequence"/>
</dbReference>
<organism evidence="1 2">
    <name type="scientific">Haliea salexigens</name>
    <dbReference type="NCBI Taxonomy" id="287487"/>
    <lineage>
        <taxon>Bacteria</taxon>
        <taxon>Pseudomonadati</taxon>
        <taxon>Pseudomonadota</taxon>
        <taxon>Gammaproteobacteria</taxon>
        <taxon>Cellvibrionales</taxon>
        <taxon>Halieaceae</taxon>
        <taxon>Haliea</taxon>
    </lineage>
</organism>